<dbReference type="Pfam" id="PF02469">
    <property type="entry name" value="Fasciclin"/>
    <property type="match status" value="4"/>
</dbReference>
<dbReference type="PANTHER" id="PTHR10900">
    <property type="entry name" value="PERIOSTIN-RELATED"/>
    <property type="match status" value="1"/>
</dbReference>
<gene>
    <name evidence="3" type="ORF">MCOR_33432</name>
</gene>
<dbReference type="Gene3D" id="2.30.180.10">
    <property type="entry name" value="FAS1 domain"/>
    <property type="match status" value="4"/>
</dbReference>
<feature type="signal peptide" evidence="1">
    <location>
        <begin position="1"/>
        <end position="18"/>
    </location>
</feature>
<feature type="chain" id="PRO_5026786946" evidence="1">
    <location>
        <begin position="19"/>
        <end position="863"/>
    </location>
</feature>
<feature type="domain" description="FAS1" evidence="2">
    <location>
        <begin position="609"/>
        <end position="747"/>
    </location>
</feature>
<dbReference type="FunFam" id="2.30.180.10:FF:000032">
    <property type="entry name" value="Fasciclin domain-containing protein, putative"/>
    <property type="match status" value="1"/>
</dbReference>
<accession>A0A6J8CTE1</accession>
<sequence length="863" mass="97384">MSKIAIVVLIFAIFLVIAIECGYRRRNRKNKHAPGFRRHVVNDEDWEDWKDSDKPFRHSYRWSNRRPGNRRFHLVNNRRRGFNFGFDFDFNFDSRKPWYEGPNICTYKDVIKNETSSDEIEITSHHVIRSQVCDDKGSSYKCTNSLVVGGKEETIVEIKECCPGFTRKINQIGCPTAVETKNLLDKAKELKLTKFIEAMKIAGLEQDIKNGNITIFAPVDKSFDQMSDLLAPKSQITLQDTGVLMVSQPLIDTMISDLKAMLLGHLTPEVYTSSRLNDEQLIDTASPYKNKIRINFYDNELMTANCIKVKSRDAVATNGVINVVEEVLEPVSETLMEIISSDPEMSYMKTAIGKSGLGKMFRDEGQLTLFAPSNSAFRKLDPILLSRILDGDTECLIKLLQNHILPNVICSHAIQGRSKSKNMLNHMLNLTRAADNKLFVNGAQSVDTDVMATNGVLYVIDDVLVPDEALDVLEIARRSGASAIVKLIEDTGLAKTLQTTQNLTLFAPSDAAIGNLEKVPTDPTELMKVLTFHVVPSEEHTCRLYNDQQLDTLNSGKQIRFNEYTTPFSYARFDWKWVQTAQCATIEKSNIRACNGIIHIIDKVLKPPAGTLLDVLALDNRFTELVQLIKIAEIGDMLEEDGPFTLFAPTNDAFKRVDDAELQNIVNDKGKLKHVLYNHIFKDQICCSGLSIVAANVGYGARQLKSISEERFTVQEMGNKTEIGGSQITECDMSSTNGVIHVLDKVILKKKTKFTFEYFLDQLRTITADDALMILSPFENKEMETIEFKRVNSGYRELQVLASPEAVILTSEMMRHLQKICVSNLISAECGIVDFKPKSLLYFDRPECLKKSCVIWKQISNVE</sequence>
<dbReference type="InterPro" id="IPR036378">
    <property type="entry name" value="FAS1_dom_sf"/>
</dbReference>
<keyword evidence="1" id="KW-0732">Signal</keyword>
<organism evidence="3 4">
    <name type="scientific">Mytilus coruscus</name>
    <name type="common">Sea mussel</name>
    <dbReference type="NCBI Taxonomy" id="42192"/>
    <lineage>
        <taxon>Eukaryota</taxon>
        <taxon>Metazoa</taxon>
        <taxon>Spiralia</taxon>
        <taxon>Lophotrochozoa</taxon>
        <taxon>Mollusca</taxon>
        <taxon>Bivalvia</taxon>
        <taxon>Autobranchia</taxon>
        <taxon>Pteriomorphia</taxon>
        <taxon>Mytilida</taxon>
        <taxon>Mytiloidea</taxon>
        <taxon>Mytilidae</taxon>
        <taxon>Mytilinae</taxon>
        <taxon>Mytilus</taxon>
    </lineage>
</organism>
<dbReference type="GO" id="GO:0031012">
    <property type="term" value="C:extracellular matrix"/>
    <property type="evidence" value="ECO:0007669"/>
    <property type="project" value="TreeGrafter"/>
</dbReference>
<feature type="domain" description="FAS1" evidence="2">
    <location>
        <begin position="332"/>
        <end position="464"/>
    </location>
</feature>
<evidence type="ECO:0000256" key="1">
    <source>
        <dbReference type="SAM" id="SignalP"/>
    </source>
</evidence>
<protein>
    <submittedName>
        <fullName evidence="3">TGFBI</fullName>
    </submittedName>
</protein>
<feature type="domain" description="FAS1" evidence="2">
    <location>
        <begin position="179"/>
        <end position="328"/>
    </location>
</feature>
<keyword evidence="4" id="KW-1185">Reference proteome</keyword>
<dbReference type="SUPFAM" id="SSF82153">
    <property type="entry name" value="FAS1 domain"/>
    <property type="match status" value="4"/>
</dbReference>
<evidence type="ECO:0000313" key="3">
    <source>
        <dbReference type="EMBL" id="CAC5399145.1"/>
    </source>
</evidence>
<dbReference type="Proteomes" id="UP000507470">
    <property type="component" value="Unassembled WGS sequence"/>
</dbReference>
<evidence type="ECO:0000259" key="2">
    <source>
        <dbReference type="PROSITE" id="PS50213"/>
    </source>
</evidence>
<evidence type="ECO:0000313" key="4">
    <source>
        <dbReference type="Proteomes" id="UP000507470"/>
    </source>
</evidence>
<reference evidence="3 4" key="1">
    <citation type="submission" date="2020-06" db="EMBL/GenBank/DDBJ databases">
        <authorList>
            <person name="Li R."/>
            <person name="Bekaert M."/>
        </authorList>
    </citation>
    <scope>NUCLEOTIDE SEQUENCE [LARGE SCALE GENOMIC DNA]</scope>
    <source>
        <strain evidence="4">wild</strain>
    </source>
</reference>
<dbReference type="PANTHER" id="PTHR10900:SF77">
    <property type="entry name" value="FI19380P1"/>
    <property type="match status" value="1"/>
</dbReference>
<dbReference type="AlphaFoldDB" id="A0A6J8CTE1"/>
<dbReference type="SMART" id="SM00554">
    <property type="entry name" value="FAS1"/>
    <property type="match status" value="4"/>
</dbReference>
<dbReference type="GO" id="GO:0050839">
    <property type="term" value="F:cell adhesion molecule binding"/>
    <property type="evidence" value="ECO:0007669"/>
    <property type="project" value="TreeGrafter"/>
</dbReference>
<proteinExistence type="predicted"/>
<dbReference type="InterPro" id="IPR050904">
    <property type="entry name" value="Adhesion/Biosynth-related"/>
</dbReference>
<feature type="domain" description="FAS1" evidence="2">
    <location>
        <begin position="468"/>
        <end position="605"/>
    </location>
</feature>
<dbReference type="GO" id="GO:0005615">
    <property type="term" value="C:extracellular space"/>
    <property type="evidence" value="ECO:0007669"/>
    <property type="project" value="TreeGrafter"/>
</dbReference>
<dbReference type="PROSITE" id="PS50213">
    <property type="entry name" value="FAS1"/>
    <property type="match status" value="4"/>
</dbReference>
<name>A0A6J8CTE1_MYTCO</name>
<dbReference type="GO" id="GO:0030198">
    <property type="term" value="P:extracellular matrix organization"/>
    <property type="evidence" value="ECO:0007669"/>
    <property type="project" value="TreeGrafter"/>
</dbReference>
<dbReference type="OrthoDB" id="286301at2759"/>
<dbReference type="GO" id="GO:0007155">
    <property type="term" value="P:cell adhesion"/>
    <property type="evidence" value="ECO:0007669"/>
    <property type="project" value="TreeGrafter"/>
</dbReference>
<dbReference type="EMBL" id="CACVKT020005972">
    <property type="protein sequence ID" value="CAC5399145.1"/>
    <property type="molecule type" value="Genomic_DNA"/>
</dbReference>
<dbReference type="InterPro" id="IPR000782">
    <property type="entry name" value="FAS1_domain"/>
</dbReference>